<dbReference type="AlphaFoldDB" id="A0AAN8E0U1"/>
<name>A0AAN8E0U1_CHAGU</name>
<organism evidence="1 2">
    <name type="scientific">Champsocephalus gunnari</name>
    <name type="common">Mackerel icefish</name>
    <dbReference type="NCBI Taxonomy" id="52237"/>
    <lineage>
        <taxon>Eukaryota</taxon>
        <taxon>Metazoa</taxon>
        <taxon>Chordata</taxon>
        <taxon>Craniata</taxon>
        <taxon>Vertebrata</taxon>
        <taxon>Euteleostomi</taxon>
        <taxon>Actinopterygii</taxon>
        <taxon>Neopterygii</taxon>
        <taxon>Teleostei</taxon>
        <taxon>Neoteleostei</taxon>
        <taxon>Acanthomorphata</taxon>
        <taxon>Eupercaria</taxon>
        <taxon>Perciformes</taxon>
        <taxon>Notothenioidei</taxon>
        <taxon>Channichthyidae</taxon>
        <taxon>Champsocephalus</taxon>
    </lineage>
</organism>
<evidence type="ECO:0000313" key="2">
    <source>
        <dbReference type="Proteomes" id="UP001331515"/>
    </source>
</evidence>
<evidence type="ECO:0000313" key="1">
    <source>
        <dbReference type="EMBL" id="KAK5932981.1"/>
    </source>
</evidence>
<accession>A0AAN8E0U1</accession>
<keyword evidence="2" id="KW-1185">Reference proteome</keyword>
<comment type="caution">
    <text evidence="1">The sequence shown here is derived from an EMBL/GenBank/DDBJ whole genome shotgun (WGS) entry which is preliminary data.</text>
</comment>
<gene>
    <name evidence="1" type="ORF">CgunFtcFv8_004645</name>
</gene>
<dbReference type="EMBL" id="JAURVH010001515">
    <property type="protein sequence ID" value="KAK5932981.1"/>
    <property type="molecule type" value="Genomic_DNA"/>
</dbReference>
<reference evidence="1 2" key="1">
    <citation type="journal article" date="2023" name="Mol. Biol. Evol.">
        <title>Genomics of Secondarily Temperate Adaptation in the Only Non-Antarctic Icefish.</title>
        <authorList>
            <person name="Rivera-Colon A.G."/>
            <person name="Rayamajhi N."/>
            <person name="Minhas B.F."/>
            <person name="Madrigal G."/>
            <person name="Bilyk K.T."/>
            <person name="Yoon V."/>
            <person name="Hune M."/>
            <person name="Gregory S."/>
            <person name="Cheng C.H.C."/>
            <person name="Catchen J.M."/>
        </authorList>
    </citation>
    <scope>NUCLEOTIDE SEQUENCE [LARGE SCALE GENOMIC DNA]</scope>
    <source>
        <tissue evidence="1">White muscle</tissue>
    </source>
</reference>
<proteinExistence type="predicted"/>
<dbReference type="Proteomes" id="UP001331515">
    <property type="component" value="Unassembled WGS sequence"/>
</dbReference>
<sequence>MVIAAGILILQDERESYCVPCHIVVWKSQWAYVHREQSEHDRLPSTLCNLRLAGSRTGMKSLALRPAVVELHSSLCGKQASCLLSPANPINFTSWPNTPSVSSTADVQFEKSSLL</sequence>
<protein>
    <submittedName>
        <fullName evidence="1">Uncharacterized protein</fullName>
    </submittedName>
</protein>